<name>A0A8S3ZE58_9EUPU</name>
<sequence>HPVNTSLNVLEQLFTEWDNKNTEWDNTNTERDNKNTEWDNKNTEWDNKNTEWDNKNTELDQNYFQQLEILLVFDSSFQPIILQVSPKQFTKQLSSVSNFLLEQNILDDTATMLVSRKPTSADLLWPLYDLGVINVKGNMICDTSEVFCLKEEDVTFLLNTRREQKASKNWIRVSK</sequence>
<comment type="caution">
    <text evidence="2">The sequence shown here is derived from an EMBL/GenBank/DDBJ whole genome shotgun (WGS) entry which is preliminary data.</text>
</comment>
<evidence type="ECO:0000256" key="1">
    <source>
        <dbReference type="SAM" id="MobiDB-lite"/>
    </source>
</evidence>
<organism evidence="2 3">
    <name type="scientific">Candidula unifasciata</name>
    <dbReference type="NCBI Taxonomy" id="100452"/>
    <lineage>
        <taxon>Eukaryota</taxon>
        <taxon>Metazoa</taxon>
        <taxon>Spiralia</taxon>
        <taxon>Lophotrochozoa</taxon>
        <taxon>Mollusca</taxon>
        <taxon>Gastropoda</taxon>
        <taxon>Heterobranchia</taxon>
        <taxon>Euthyneura</taxon>
        <taxon>Panpulmonata</taxon>
        <taxon>Eupulmonata</taxon>
        <taxon>Stylommatophora</taxon>
        <taxon>Helicina</taxon>
        <taxon>Helicoidea</taxon>
        <taxon>Geomitridae</taxon>
        <taxon>Candidula</taxon>
    </lineage>
</organism>
<evidence type="ECO:0000313" key="2">
    <source>
        <dbReference type="EMBL" id="CAG5126125.1"/>
    </source>
</evidence>
<dbReference type="EMBL" id="CAJHNH020002258">
    <property type="protein sequence ID" value="CAG5126125.1"/>
    <property type="molecule type" value="Genomic_DNA"/>
</dbReference>
<dbReference type="Proteomes" id="UP000678393">
    <property type="component" value="Unassembled WGS sequence"/>
</dbReference>
<feature type="non-terminal residue" evidence="2">
    <location>
        <position position="175"/>
    </location>
</feature>
<evidence type="ECO:0000313" key="3">
    <source>
        <dbReference type="Proteomes" id="UP000678393"/>
    </source>
</evidence>
<reference evidence="2" key="1">
    <citation type="submission" date="2021-04" db="EMBL/GenBank/DDBJ databases">
        <authorList>
            <consortium name="Molecular Ecology Group"/>
        </authorList>
    </citation>
    <scope>NUCLEOTIDE SEQUENCE</scope>
</reference>
<gene>
    <name evidence="2" type="ORF">CUNI_LOCUS11683</name>
</gene>
<dbReference type="AlphaFoldDB" id="A0A8S3ZE58"/>
<keyword evidence="3" id="KW-1185">Reference proteome</keyword>
<protein>
    <submittedName>
        <fullName evidence="2">Uncharacterized protein</fullName>
    </submittedName>
</protein>
<proteinExistence type="predicted"/>
<feature type="region of interest" description="Disordered" evidence="1">
    <location>
        <begin position="22"/>
        <end position="49"/>
    </location>
</feature>
<accession>A0A8S3ZE58</accession>